<reference evidence="5" key="1">
    <citation type="submission" date="2017-10" db="EMBL/GenBank/DDBJ databases">
        <title>Rapid genome shrinkage in a self-fertile nematode reveals novel sperm competition proteins.</title>
        <authorList>
            <person name="Yin D."/>
            <person name="Schwarz E.M."/>
            <person name="Thomas C.G."/>
            <person name="Felde R.L."/>
            <person name="Korf I.F."/>
            <person name="Cutter A.D."/>
            <person name="Schartner C.M."/>
            <person name="Ralston E.J."/>
            <person name="Meyer B.J."/>
            <person name="Haag E.S."/>
        </authorList>
    </citation>
    <scope>NUCLEOTIDE SEQUENCE [LARGE SCALE GENOMIC DNA]</scope>
    <source>
        <strain evidence="5">JU1422</strain>
    </source>
</reference>
<feature type="domain" description="Tc1-like transposase DDE" evidence="2">
    <location>
        <begin position="157"/>
        <end position="308"/>
    </location>
</feature>
<dbReference type="InterPro" id="IPR036397">
    <property type="entry name" value="RNaseH_sf"/>
</dbReference>
<sequence>MAIKGELLLILIHSSIKMPRGKCLTELEKGYIAGLKAAGYSNRSVADVMGRSRCLINAYTKNPELYGQKKHIGRPPKTTSRERRMILRAASNSILSSTQIKTQLKLDVSSKTVRRVIKKSRFIRRYKMRRAPFLSAEHRQKREQFARAHINTDWSKIIWSDEKKFNLDGPDGYRYYWHDIRKEKMYLEQRSFKGGRGVMVWACFGSKGRIQLNFTPPRINSDIYKFIMRRSLLPYIKRHRRDNLLYQQDNASSHKSRSTMRWFQKKHISLLDWPAHSPDLNPQENVWGHMVRKIYQNGRRYTNQDQLKKAILEAWKTVDQSLVDNLVLSMDDRMFKVIQNRGGPIDY</sequence>
<feature type="domain" description="Tc3 transposase DNA binding" evidence="1">
    <location>
        <begin position="20"/>
        <end position="67"/>
    </location>
</feature>
<dbReference type="Gene3D" id="1.10.10.60">
    <property type="entry name" value="Homeodomain-like"/>
    <property type="match status" value="1"/>
</dbReference>
<dbReference type="InterPro" id="IPR038717">
    <property type="entry name" value="Tc1-like_DDE_dom"/>
</dbReference>
<evidence type="ECO:0000259" key="3">
    <source>
        <dbReference type="Pfam" id="PF21517"/>
    </source>
</evidence>
<feature type="domain" description="Transposable element Tc3 transposase-like DNA-binding HTH" evidence="3">
    <location>
        <begin position="81"/>
        <end position="120"/>
    </location>
</feature>
<dbReference type="PANTHER" id="PTHR23022">
    <property type="entry name" value="TRANSPOSABLE ELEMENT-RELATED"/>
    <property type="match status" value="1"/>
</dbReference>
<dbReference type="Proteomes" id="UP000230233">
    <property type="component" value="Unassembled WGS sequence"/>
</dbReference>
<dbReference type="EMBL" id="PDUG01000017">
    <property type="protein sequence ID" value="PIC12851.1"/>
    <property type="molecule type" value="Genomic_DNA"/>
</dbReference>
<comment type="caution">
    <text evidence="4">The sequence shown here is derived from an EMBL/GenBank/DDBJ whole genome shotgun (WGS) entry which is preliminary data.</text>
</comment>
<dbReference type="InterPro" id="IPR025898">
    <property type="entry name" value="Tc3_transposase_DNA-bd_dom"/>
</dbReference>
<dbReference type="Pfam" id="PF11427">
    <property type="entry name" value="HTH_Tnp_Tc3_1"/>
    <property type="match status" value="1"/>
</dbReference>
<dbReference type="Pfam" id="PF21517">
    <property type="entry name" value="HTH_Tnp_Tc3_2_like"/>
    <property type="match status" value="1"/>
</dbReference>
<evidence type="ECO:0000259" key="1">
    <source>
        <dbReference type="Pfam" id="PF11427"/>
    </source>
</evidence>
<keyword evidence="5" id="KW-1185">Reference proteome</keyword>
<dbReference type="GO" id="GO:0003677">
    <property type="term" value="F:DNA binding"/>
    <property type="evidence" value="ECO:0007669"/>
    <property type="project" value="InterPro"/>
</dbReference>
<evidence type="ECO:0000313" key="5">
    <source>
        <dbReference type="Proteomes" id="UP000230233"/>
    </source>
</evidence>
<dbReference type="AlphaFoldDB" id="A0A2G5SDA5"/>
<proteinExistence type="predicted"/>
<dbReference type="Gene3D" id="3.30.420.10">
    <property type="entry name" value="Ribonuclease H-like superfamily/Ribonuclease H"/>
    <property type="match status" value="1"/>
</dbReference>
<name>A0A2G5SDA5_9PELO</name>
<dbReference type="Gene3D" id="1.10.10.10">
    <property type="entry name" value="Winged helix-like DNA-binding domain superfamily/Winged helix DNA-binding domain"/>
    <property type="match status" value="1"/>
</dbReference>
<gene>
    <name evidence="4" type="ORF">B9Z55_028100</name>
</gene>
<dbReference type="InterPro" id="IPR048703">
    <property type="entry name" value="Tnp_Tc3-like_HTH"/>
</dbReference>
<organism evidence="4 5">
    <name type="scientific">Caenorhabditis nigoni</name>
    <dbReference type="NCBI Taxonomy" id="1611254"/>
    <lineage>
        <taxon>Eukaryota</taxon>
        <taxon>Metazoa</taxon>
        <taxon>Ecdysozoa</taxon>
        <taxon>Nematoda</taxon>
        <taxon>Chromadorea</taxon>
        <taxon>Rhabditida</taxon>
        <taxon>Rhabditina</taxon>
        <taxon>Rhabditomorpha</taxon>
        <taxon>Rhabditoidea</taxon>
        <taxon>Rhabditidae</taxon>
        <taxon>Peloderinae</taxon>
        <taxon>Caenorhabditis</taxon>
    </lineage>
</organism>
<evidence type="ECO:0000313" key="4">
    <source>
        <dbReference type="EMBL" id="PIC12851.1"/>
    </source>
</evidence>
<dbReference type="PANTHER" id="PTHR23022:SF129">
    <property type="entry name" value="TRANSPOSABLE ELEMENT TC3 TRANSPOSASE"/>
    <property type="match status" value="1"/>
</dbReference>
<accession>A0A2G5SDA5</accession>
<dbReference type="InterPro" id="IPR036388">
    <property type="entry name" value="WH-like_DNA-bd_sf"/>
</dbReference>
<dbReference type="STRING" id="1611254.A0A2G5SDA5"/>
<evidence type="ECO:0008006" key="6">
    <source>
        <dbReference type="Google" id="ProtNLM"/>
    </source>
</evidence>
<dbReference type="OrthoDB" id="106945at2759"/>
<evidence type="ECO:0000259" key="2">
    <source>
        <dbReference type="Pfam" id="PF13358"/>
    </source>
</evidence>
<dbReference type="Pfam" id="PF13358">
    <property type="entry name" value="DDE_3"/>
    <property type="match status" value="1"/>
</dbReference>
<dbReference type="InterPro" id="IPR052338">
    <property type="entry name" value="Transposase_5"/>
</dbReference>
<protein>
    <recommendedName>
        <fullName evidence="6">Tc1-like transposase DDE domain-containing protein</fullName>
    </recommendedName>
</protein>